<evidence type="ECO:0000313" key="3">
    <source>
        <dbReference type="Proteomes" id="UP000268162"/>
    </source>
</evidence>
<feature type="non-terminal residue" evidence="2">
    <location>
        <position position="177"/>
    </location>
</feature>
<reference evidence="3" key="1">
    <citation type="journal article" date="2018" name="Nat. Microbiol.">
        <title>Leveraging single-cell genomics to expand the fungal tree of life.</title>
        <authorList>
            <person name="Ahrendt S.R."/>
            <person name="Quandt C.A."/>
            <person name="Ciobanu D."/>
            <person name="Clum A."/>
            <person name="Salamov A."/>
            <person name="Andreopoulos B."/>
            <person name="Cheng J.F."/>
            <person name="Woyke T."/>
            <person name="Pelin A."/>
            <person name="Henrissat B."/>
            <person name="Reynolds N.K."/>
            <person name="Benny G.L."/>
            <person name="Smith M.E."/>
            <person name="James T.Y."/>
            <person name="Grigoriev I.V."/>
        </authorList>
    </citation>
    <scope>NUCLEOTIDE SEQUENCE [LARGE SCALE GENOMIC DNA]</scope>
    <source>
        <strain evidence="3">RSA 468</strain>
    </source>
</reference>
<organism evidence="2 3">
    <name type="scientific">Dimargaris cristalligena</name>
    <dbReference type="NCBI Taxonomy" id="215637"/>
    <lineage>
        <taxon>Eukaryota</taxon>
        <taxon>Fungi</taxon>
        <taxon>Fungi incertae sedis</taxon>
        <taxon>Zoopagomycota</taxon>
        <taxon>Kickxellomycotina</taxon>
        <taxon>Dimargaritomycetes</taxon>
        <taxon>Dimargaritales</taxon>
        <taxon>Dimargaritaceae</taxon>
        <taxon>Dimargaris</taxon>
    </lineage>
</organism>
<keyword evidence="1" id="KW-0732">Signal</keyword>
<feature type="chain" id="PRO_5020276475" description="Chitin-binding type-4 domain-containing protein" evidence="1">
    <location>
        <begin position="22"/>
        <end position="177"/>
    </location>
</feature>
<evidence type="ECO:0008006" key="4">
    <source>
        <dbReference type="Google" id="ProtNLM"/>
    </source>
</evidence>
<name>A0A4V1J5R1_9FUNG</name>
<keyword evidence="3" id="KW-1185">Reference proteome</keyword>
<dbReference type="PANTHER" id="PTHR36182:SF1">
    <property type="entry name" value="PROTEIN, PUTATIVE (AFU_ORTHOLOGUE AFUA_6G10930)-RELATED"/>
    <property type="match status" value="1"/>
</dbReference>
<gene>
    <name evidence="2" type="ORF">BJ085DRAFT_14678</name>
</gene>
<dbReference type="Proteomes" id="UP000268162">
    <property type="component" value="Unassembled WGS sequence"/>
</dbReference>
<sequence>MVARLILVVGLGACLFALAQAHMAIYDPCIMDTRNDKCKGFGKVDYDIASPTGQAHQYDDKNGVENLNGGVCRTMPNEKTAVTWAAGSTNTITFANHGSHKGGFCEWAVSYNEGVTFVVFNTDLNYLKDAKDIEKYSEKLTLPAGLPNGNATISWTWVNREGFREFYWSCFRAQITG</sequence>
<evidence type="ECO:0000256" key="1">
    <source>
        <dbReference type="SAM" id="SignalP"/>
    </source>
</evidence>
<dbReference type="AlphaFoldDB" id="A0A4V1J5R1"/>
<protein>
    <recommendedName>
        <fullName evidence="4">Chitin-binding type-4 domain-containing protein</fullName>
    </recommendedName>
</protein>
<dbReference type="EMBL" id="ML002234">
    <property type="protein sequence ID" value="RKP39939.1"/>
    <property type="molecule type" value="Genomic_DNA"/>
</dbReference>
<feature type="signal peptide" evidence="1">
    <location>
        <begin position="1"/>
        <end position="21"/>
    </location>
</feature>
<evidence type="ECO:0000313" key="2">
    <source>
        <dbReference type="EMBL" id="RKP39939.1"/>
    </source>
</evidence>
<dbReference type="Gene3D" id="2.70.50.70">
    <property type="match status" value="1"/>
</dbReference>
<accession>A0A4V1J5R1</accession>
<dbReference type="PANTHER" id="PTHR36182">
    <property type="entry name" value="PROTEIN, PUTATIVE (AFU_ORTHOLOGUE AFUA_6G10930)-RELATED"/>
    <property type="match status" value="1"/>
</dbReference>
<proteinExistence type="predicted"/>